<dbReference type="Gene3D" id="2.60.40.3140">
    <property type="match status" value="1"/>
</dbReference>
<dbReference type="InterPro" id="IPR024618">
    <property type="entry name" value="DUF3857"/>
</dbReference>
<dbReference type="SUPFAM" id="SSF54001">
    <property type="entry name" value="Cysteine proteinases"/>
    <property type="match status" value="1"/>
</dbReference>
<dbReference type="RefSeq" id="WP_378257024.1">
    <property type="nucleotide sequence ID" value="NZ_JBHSJV010000001.1"/>
</dbReference>
<keyword evidence="4" id="KW-1185">Reference proteome</keyword>
<comment type="caution">
    <text evidence="3">The sequence shown here is derived from an EMBL/GenBank/DDBJ whole genome shotgun (WGS) entry which is preliminary data.</text>
</comment>
<evidence type="ECO:0000259" key="2">
    <source>
        <dbReference type="Pfam" id="PF12969"/>
    </source>
</evidence>
<evidence type="ECO:0000259" key="1">
    <source>
        <dbReference type="Pfam" id="PF01841"/>
    </source>
</evidence>
<dbReference type="Pfam" id="PF12969">
    <property type="entry name" value="DUF3857"/>
    <property type="match status" value="1"/>
</dbReference>
<sequence length="663" mass="76855">MKKSIVIFIWIISCVGVAQDYKFGKVSKEELEEVIYVRDSAADAAILYEKKKLYYLYSQGEGFKQVTEVQKRIKLYKKEGFGHATAQVYLFKDNSNREKILGLSGRTFELKKGKIIETKLKSDGIFKGEYSENYNQVKFTMPALNEGVVIEYKYKIVSPFTRGIDRIYLQDEIPIKKIDVEIKMPEYYNFKKNMTGYISFKVEESKEIDKITFNTKARSQNGTSYRQDQIDYTVSIDKIQMSNVPAFKKEPYAGNSKNYISSIDYELSFVQFPNSPIRTYSTTWVDVAKTVYRSSNFGDELKKQKYYKEELDKELKGVLDQSSKIIKVYEFVKKKVKWNDKNGVGTIDGVKKAFKEGVGNTAEINIMLMSMLRYVGIDVKPVLVSSIRKPISLFPTLDGFDYVIVRVKFPDGKIWYLDATDPYGQPNILPNRVIQGIGRVIAENGTSQLVDFRPKEPSKTMVNVKFDIQEDGTVKGVMNTRYMSYEAHRFRERNGEKENRSNSIKKRFELTEIKDYELKGIKEYGKGVNERFSFIIENVVEAVEDELFFSPLFFLKQKENIFKSEERKFPVDFSYSFSRVYRINIKIPEGYEVIEVPKASVVKLPDGLGMYSFKMDATNQYLQLVLNEVILEAVIPSDYYPTLREFYNSLVEKGSEQIVLKKK</sequence>
<evidence type="ECO:0000313" key="4">
    <source>
        <dbReference type="Proteomes" id="UP001597459"/>
    </source>
</evidence>
<proteinExistence type="predicted"/>
<dbReference type="Gene3D" id="3.10.620.30">
    <property type="match status" value="1"/>
</dbReference>
<protein>
    <submittedName>
        <fullName evidence="3">Transglutaminase domain-containing protein</fullName>
    </submittedName>
</protein>
<evidence type="ECO:0000313" key="3">
    <source>
        <dbReference type="EMBL" id="MFD2591487.1"/>
    </source>
</evidence>
<organism evidence="3 4">
    <name type="scientific">Aquimarina hainanensis</name>
    <dbReference type="NCBI Taxonomy" id="1578017"/>
    <lineage>
        <taxon>Bacteria</taxon>
        <taxon>Pseudomonadati</taxon>
        <taxon>Bacteroidota</taxon>
        <taxon>Flavobacteriia</taxon>
        <taxon>Flavobacteriales</taxon>
        <taxon>Flavobacteriaceae</taxon>
        <taxon>Aquimarina</taxon>
    </lineage>
</organism>
<accession>A0ABW5N799</accession>
<dbReference type="InterPro" id="IPR038765">
    <property type="entry name" value="Papain-like_cys_pep_sf"/>
</dbReference>
<dbReference type="Pfam" id="PF01841">
    <property type="entry name" value="Transglut_core"/>
    <property type="match status" value="1"/>
</dbReference>
<dbReference type="EMBL" id="JBHULX010000021">
    <property type="protein sequence ID" value="MFD2591487.1"/>
    <property type="molecule type" value="Genomic_DNA"/>
</dbReference>
<feature type="domain" description="Transglutaminase-like" evidence="1">
    <location>
        <begin position="312"/>
        <end position="386"/>
    </location>
</feature>
<reference evidence="4" key="1">
    <citation type="journal article" date="2019" name="Int. J. Syst. Evol. Microbiol.">
        <title>The Global Catalogue of Microorganisms (GCM) 10K type strain sequencing project: providing services to taxonomists for standard genome sequencing and annotation.</title>
        <authorList>
            <consortium name="The Broad Institute Genomics Platform"/>
            <consortium name="The Broad Institute Genome Sequencing Center for Infectious Disease"/>
            <person name="Wu L."/>
            <person name="Ma J."/>
        </authorList>
    </citation>
    <scope>NUCLEOTIDE SEQUENCE [LARGE SCALE GENOMIC DNA]</scope>
    <source>
        <strain evidence="4">KCTC 42423</strain>
    </source>
</reference>
<dbReference type="Proteomes" id="UP001597459">
    <property type="component" value="Unassembled WGS sequence"/>
</dbReference>
<dbReference type="Gene3D" id="2.60.120.1130">
    <property type="match status" value="1"/>
</dbReference>
<feature type="domain" description="DUF3857" evidence="2">
    <location>
        <begin position="65"/>
        <end position="211"/>
    </location>
</feature>
<name>A0ABW5N799_9FLAO</name>
<dbReference type="InterPro" id="IPR002931">
    <property type="entry name" value="Transglutaminase-like"/>
</dbReference>
<gene>
    <name evidence="3" type="ORF">ACFSTE_11680</name>
</gene>